<feature type="binding site" evidence="9">
    <location>
        <position position="160"/>
    </location>
    <ligand>
        <name>Zn(2+)</name>
        <dbReference type="ChEBI" id="CHEBI:29105"/>
    </ligand>
</feature>
<keyword evidence="8 9" id="KW-0804">Transcription</keyword>
<dbReference type="Pfam" id="PF05280">
    <property type="entry name" value="FlhC"/>
    <property type="match status" value="1"/>
</dbReference>
<proteinExistence type="inferred from homology"/>
<feature type="binding site" evidence="9">
    <location>
        <position position="140"/>
    </location>
    <ligand>
        <name>Zn(2+)</name>
        <dbReference type="ChEBI" id="CHEBI:29105"/>
    </ligand>
</feature>
<evidence type="ECO:0000313" key="12">
    <source>
        <dbReference type="EMBL" id="GAA4348641.1"/>
    </source>
</evidence>
<comment type="subunit">
    <text evidence="9">Heterohexamer composed of two FlhC and four FlhD subunits. Each FlhC binds a FlhD dimer, forming a heterotrimer, and a hexamer assembles by dimerization of two heterotrimers.</text>
</comment>
<dbReference type="EMBL" id="BAABGJ010000057">
    <property type="protein sequence ID" value="GAA4348641.1"/>
    <property type="molecule type" value="Genomic_DNA"/>
</dbReference>
<dbReference type="RefSeq" id="WP_345539463.1">
    <property type="nucleotide sequence ID" value="NZ_BAABGJ010000057.1"/>
</dbReference>
<dbReference type="PIRSF" id="PIRSF003159">
    <property type="entry name" value="FlhC"/>
    <property type="match status" value="1"/>
</dbReference>
<organism evidence="12 13">
    <name type="scientific">Variovorax defluvii</name>
    <dbReference type="NCBI Taxonomy" id="913761"/>
    <lineage>
        <taxon>Bacteria</taxon>
        <taxon>Pseudomonadati</taxon>
        <taxon>Pseudomonadota</taxon>
        <taxon>Betaproteobacteria</taxon>
        <taxon>Burkholderiales</taxon>
        <taxon>Comamonadaceae</taxon>
        <taxon>Variovorax</taxon>
    </lineage>
</organism>
<evidence type="ECO:0000256" key="4">
    <source>
        <dbReference type="ARBA" id="ARBA00022833"/>
    </source>
</evidence>
<gene>
    <name evidence="9 12" type="primary">flhC</name>
    <name evidence="12" type="ORF">GCM10023165_34660</name>
</gene>
<accession>A0ABP8I0K1</accession>
<keyword evidence="2 9" id="KW-0479">Metal-binding</keyword>
<keyword evidence="12" id="KW-0969">Cilium</keyword>
<protein>
    <recommendedName>
        <fullName evidence="9 10">Flagellar transcriptional regulator FlhC</fullName>
    </recommendedName>
</protein>
<dbReference type="Proteomes" id="UP001500975">
    <property type="component" value="Unassembled WGS sequence"/>
</dbReference>
<evidence type="ECO:0000313" key="13">
    <source>
        <dbReference type="Proteomes" id="UP001500975"/>
    </source>
</evidence>
<evidence type="ECO:0000256" key="6">
    <source>
        <dbReference type="ARBA" id="ARBA00023125"/>
    </source>
</evidence>
<keyword evidence="12" id="KW-0282">Flagellum</keyword>
<dbReference type="HAMAP" id="MF_01891">
    <property type="entry name" value="FhlC"/>
    <property type="match status" value="1"/>
</dbReference>
<dbReference type="NCBIfam" id="NF009365">
    <property type="entry name" value="PRK12722.1"/>
    <property type="match status" value="1"/>
</dbReference>
<evidence type="ECO:0000256" key="5">
    <source>
        <dbReference type="ARBA" id="ARBA00023015"/>
    </source>
</evidence>
<keyword evidence="4 9" id="KW-0862">Zinc</keyword>
<evidence type="ECO:0000256" key="1">
    <source>
        <dbReference type="ARBA" id="ARBA00022490"/>
    </source>
</evidence>
<sequence>MTQKSVLAEVREVQLAIELIELGARLQFLEAEVNLSRERLIRLYKEIKGVSPPKGLLPFSTDWYMTWMANIHSSMFYNMYQFMLKHANEKGLQALIKSYRLYTEQIDAQGGEIVLDFTRAYTMVRFFDSDMLQLSTCCRCGGRFVAHAHDSRHGYVCVLCRPPSRAGKVRAARRNGAEDSAPALKEKASPADKPVAAPVSGSSQAALSPGQAVDMTP</sequence>
<feature type="region of interest" description="Disordered" evidence="11">
    <location>
        <begin position="171"/>
        <end position="217"/>
    </location>
</feature>
<comment type="similarity">
    <text evidence="9 10">Belongs to the FlhC family.</text>
</comment>
<comment type="cofactor">
    <cofactor evidence="9">
        <name>Zn(2+)</name>
        <dbReference type="ChEBI" id="CHEBI:29105"/>
    </cofactor>
    <text evidence="9">Binds 1 zinc ion per subunit.</text>
</comment>
<evidence type="ECO:0000256" key="7">
    <source>
        <dbReference type="ARBA" id="ARBA00023159"/>
    </source>
</evidence>
<keyword evidence="7 9" id="KW-0010">Activator</keyword>
<evidence type="ECO:0000256" key="3">
    <source>
        <dbReference type="ARBA" id="ARBA00022795"/>
    </source>
</evidence>
<dbReference type="SUPFAM" id="SSF160930">
    <property type="entry name" value="FlhC-like"/>
    <property type="match status" value="1"/>
</dbReference>
<keyword evidence="3 9" id="KW-1005">Bacterial flagellum biogenesis</keyword>
<comment type="subcellular location">
    <subcellularLocation>
        <location evidence="9 10">Cytoplasm</location>
    </subcellularLocation>
</comment>
<evidence type="ECO:0000256" key="11">
    <source>
        <dbReference type="SAM" id="MobiDB-lite"/>
    </source>
</evidence>
<evidence type="ECO:0000256" key="9">
    <source>
        <dbReference type="HAMAP-Rule" id="MF_01891"/>
    </source>
</evidence>
<keyword evidence="1 9" id="KW-0963">Cytoplasm</keyword>
<comment type="caution">
    <text evidence="12">The sequence shown here is derived from an EMBL/GenBank/DDBJ whole genome shotgun (WGS) entry which is preliminary data.</text>
</comment>
<evidence type="ECO:0000256" key="10">
    <source>
        <dbReference type="PIRNR" id="PIRNR003159"/>
    </source>
</evidence>
<dbReference type="InterPro" id="IPR007944">
    <property type="entry name" value="FlhC"/>
</dbReference>
<evidence type="ECO:0000256" key="2">
    <source>
        <dbReference type="ARBA" id="ARBA00022723"/>
    </source>
</evidence>
<feature type="binding site" evidence="9">
    <location>
        <position position="157"/>
    </location>
    <ligand>
        <name>Zn(2+)</name>
        <dbReference type="ChEBI" id="CHEBI:29105"/>
    </ligand>
</feature>
<comment type="function">
    <text evidence="9">Functions in complex with FlhD as a master transcriptional regulator that regulates transcription of several flagellar and non-flagellar operons by binding to their promoter region. Activates expression of class 2 flagellar genes, including fliA, which is a flagellum-specific sigma factor that turns on the class 3 genes. Also regulates genes whose products function in a variety of physiological pathways.</text>
</comment>
<keyword evidence="13" id="KW-1185">Reference proteome</keyword>
<reference evidence="13" key="1">
    <citation type="journal article" date="2019" name="Int. J. Syst. Evol. Microbiol.">
        <title>The Global Catalogue of Microorganisms (GCM) 10K type strain sequencing project: providing services to taxonomists for standard genome sequencing and annotation.</title>
        <authorList>
            <consortium name="The Broad Institute Genomics Platform"/>
            <consortium name="The Broad Institute Genome Sequencing Center for Infectious Disease"/>
            <person name="Wu L."/>
            <person name="Ma J."/>
        </authorList>
    </citation>
    <scope>NUCLEOTIDE SEQUENCE [LARGE SCALE GENOMIC DNA]</scope>
    <source>
        <strain evidence="13">JCM 17804</strain>
    </source>
</reference>
<keyword evidence="6 9" id="KW-0238">DNA-binding</keyword>
<feature type="binding site" evidence="9">
    <location>
        <position position="137"/>
    </location>
    <ligand>
        <name>Zn(2+)</name>
        <dbReference type="ChEBI" id="CHEBI:29105"/>
    </ligand>
</feature>
<name>A0ABP8I0K1_9BURK</name>
<keyword evidence="5 9" id="KW-0805">Transcription regulation</keyword>
<evidence type="ECO:0000256" key="8">
    <source>
        <dbReference type="ARBA" id="ARBA00023163"/>
    </source>
</evidence>
<keyword evidence="12" id="KW-0966">Cell projection</keyword>